<dbReference type="RefSeq" id="WP_225700067.1">
    <property type="nucleotide sequence ID" value="NZ_JAIXNE010000011.1"/>
</dbReference>
<keyword evidence="8" id="KW-0175">Coiled coil</keyword>
<evidence type="ECO:0000256" key="2">
    <source>
        <dbReference type="ARBA" id="ARBA00007613"/>
    </source>
</evidence>
<keyword evidence="3" id="KW-0813">Transport</keyword>
<reference evidence="10" key="1">
    <citation type="submission" date="2021-09" db="EMBL/GenBank/DDBJ databases">
        <title>Fulvivirga sp. isolated from coastal sediment.</title>
        <authorList>
            <person name="Yu H."/>
        </authorList>
    </citation>
    <scope>NUCLEOTIDE SEQUENCE</scope>
    <source>
        <strain evidence="10">1062</strain>
    </source>
</reference>
<comment type="subcellular location">
    <subcellularLocation>
        <location evidence="1">Cell outer membrane</location>
    </subcellularLocation>
</comment>
<evidence type="ECO:0000256" key="6">
    <source>
        <dbReference type="ARBA" id="ARBA00023136"/>
    </source>
</evidence>
<dbReference type="InterPro" id="IPR003423">
    <property type="entry name" value="OMP_efflux"/>
</dbReference>
<dbReference type="PANTHER" id="PTHR30026:SF20">
    <property type="entry name" value="OUTER MEMBRANE PROTEIN TOLC"/>
    <property type="match status" value="1"/>
</dbReference>
<feature type="coiled-coil region" evidence="8">
    <location>
        <begin position="192"/>
        <end position="219"/>
    </location>
</feature>
<protein>
    <submittedName>
        <fullName evidence="10">TolC family protein</fullName>
    </submittedName>
</protein>
<gene>
    <name evidence="10" type="ORF">LDX50_30320</name>
</gene>
<dbReference type="GO" id="GO:0015562">
    <property type="term" value="F:efflux transmembrane transporter activity"/>
    <property type="evidence" value="ECO:0007669"/>
    <property type="project" value="InterPro"/>
</dbReference>
<organism evidence="10 11">
    <name type="scientific">Fulvivirga sedimenti</name>
    <dbReference type="NCBI Taxonomy" id="2879465"/>
    <lineage>
        <taxon>Bacteria</taxon>
        <taxon>Pseudomonadati</taxon>
        <taxon>Bacteroidota</taxon>
        <taxon>Cytophagia</taxon>
        <taxon>Cytophagales</taxon>
        <taxon>Fulvivirgaceae</taxon>
        <taxon>Fulvivirga</taxon>
    </lineage>
</organism>
<keyword evidence="4" id="KW-1134">Transmembrane beta strand</keyword>
<sequence>MKQALAVLLIFFSVQVIAQQELQLTLDDCLEKALSDNRQLELKGLEMEFQRQQIAGQKRFFVPEINAYARYYQYLDDRPVFIFPQNINPELSGPVQLGGAQNFYSGITLNQHLFNVRMLNGNKLSNYMDELAEKRQQMSEDEIRFEVIRTFYQIEMVGDGLSLLDFNRERLEKMERVTKTAVDNEAVLPITLEELALHKEELEISRQEIENRKRQLEDYMKFLCGIETETRISLVAGGTETEPALMDVNDSVSNNELELLQLQMRMNEEKILQETAGSYPSLDFFMAFEWLQQEGMGDLFSSGSTWFNQHMIGLQLSIPLLNPNNRKSKIQENRINQEMLSVQQDLLEEKIRMERAAARRDVQLSRERLDLSERRVDVYKRQFQQETIRYEQEFSTLKEALEAEDNLRTAQMEMSRRKMDYFLSILELYRTYGNLESFNKVK</sequence>
<keyword evidence="5" id="KW-0812">Transmembrane</keyword>
<evidence type="ECO:0000256" key="7">
    <source>
        <dbReference type="ARBA" id="ARBA00023237"/>
    </source>
</evidence>
<dbReference type="GO" id="GO:0009279">
    <property type="term" value="C:cell outer membrane"/>
    <property type="evidence" value="ECO:0007669"/>
    <property type="project" value="UniProtKB-SubCell"/>
</dbReference>
<dbReference type="Proteomes" id="UP001139409">
    <property type="component" value="Unassembled WGS sequence"/>
</dbReference>
<keyword evidence="9" id="KW-0732">Signal</keyword>
<evidence type="ECO:0000256" key="9">
    <source>
        <dbReference type="SAM" id="SignalP"/>
    </source>
</evidence>
<evidence type="ECO:0000256" key="5">
    <source>
        <dbReference type="ARBA" id="ARBA00022692"/>
    </source>
</evidence>
<evidence type="ECO:0000256" key="1">
    <source>
        <dbReference type="ARBA" id="ARBA00004442"/>
    </source>
</evidence>
<evidence type="ECO:0000313" key="11">
    <source>
        <dbReference type="Proteomes" id="UP001139409"/>
    </source>
</evidence>
<evidence type="ECO:0000256" key="4">
    <source>
        <dbReference type="ARBA" id="ARBA00022452"/>
    </source>
</evidence>
<dbReference type="EMBL" id="JAIXNE010000011">
    <property type="protein sequence ID" value="MCA6079207.1"/>
    <property type="molecule type" value="Genomic_DNA"/>
</dbReference>
<dbReference type="GO" id="GO:0015288">
    <property type="term" value="F:porin activity"/>
    <property type="evidence" value="ECO:0007669"/>
    <property type="project" value="TreeGrafter"/>
</dbReference>
<evidence type="ECO:0000256" key="8">
    <source>
        <dbReference type="SAM" id="Coils"/>
    </source>
</evidence>
<dbReference type="PANTHER" id="PTHR30026">
    <property type="entry name" value="OUTER MEMBRANE PROTEIN TOLC"/>
    <property type="match status" value="1"/>
</dbReference>
<dbReference type="SUPFAM" id="SSF56954">
    <property type="entry name" value="Outer membrane efflux proteins (OEP)"/>
    <property type="match status" value="1"/>
</dbReference>
<dbReference type="Pfam" id="PF02321">
    <property type="entry name" value="OEP"/>
    <property type="match status" value="1"/>
</dbReference>
<dbReference type="GO" id="GO:1990281">
    <property type="term" value="C:efflux pump complex"/>
    <property type="evidence" value="ECO:0007669"/>
    <property type="project" value="TreeGrafter"/>
</dbReference>
<dbReference type="InterPro" id="IPR051906">
    <property type="entry name" value="TolC-like"/>
</dbReference>
<evidence type="ECO:0000313" key="10">
    <source>
        <dbReference type="EMBL" id="MCA6079207.1"/>
    </source>
</evidence>
<dbReference type="Gene3D" id="1.20.1600.10">
    <property type="entry name" value="Outer membrane efflux proteins (OEP)"/>
    <property type="match status" value="1"/>
</dbReference>
<accession>A0A9X1HYZ4</accession>
<comment type="similarity">
    <text evidence="2">Belongs to the outer membrane factor (OMF) (TC 1.B.17) family.</text>
</comment>
<keyword evidence="7" id="KW-0998">Cell outer membrane</keyword>
<feature type="chain" id="PRO_5040811006" evidence="9">
    <location>
        <begin position="19"/>
        <end position="442"/>
    </location>
</feature>
<proteinExistence type="inferred from homology"/>
<keyword evidence="11" id="KW-1185">Reference proteome</keyword>
<dbReference type="AlphaFoldDB" id="A0A9X1HYZ4"/>
<feature type="signal peptide" evidence="9">
    <location>
        <begin position="1"/>
        <end position="18"/>
    </location>
</feature>
<keyword evidence="6" id="KW-0472">Membrane</keyword>
<evidence type="ECO:0000256" key="3">
    <source>
        <dbReference type="ARBA" id="ARBA00022448"/>
    </source>
</evidence>
<name>A0A9X1HYZ4_9BACT</name>
<comment type="caution">
    <text evidence="10">The sequence shown here is derived from an EMBL/GenBank/DDBJ whole genome shotgun (WGS) entry which is preliminary data.</text>
</comment>